<keyword evidence="6" id="KW-1185">Reference proteome</keyword>
<feature type="domain" description="Ketosynthase family 3 (KS3)" evidence="4">
    <location>
        <begin position="1"/>
        <end position="371"/>
    </location>
</feature>
<evidence type="ECO:0000256" key="2">
    <source>
        <dbReference type="ARBA" id="ARBA00022679"/>
    </source>
</evidence>
<name>A0ABW0EK24_9PSEU</name>
<dbReference type="Pfam" id="PF00109">
    <property type="entry name" value="ketoacyl-synt"/>
    <property type="match status" value="1"/>
</dbReference>
<evidence type="ECO:0000256" key="1">
    <source>
        <dbReference type="ARBA" id="ARBA00008467"/>
    </source>
</evidence>
<dbReference type="PANTHER" id="PTHR11712:SF347">
    <property type="entry name" value="BETA KETOACYL-ACYL CARRIER PROTEIN SYNTHASE"/>
    <property type="match status" value="1"/>
</dbReference>
<sequence>MSWGVIGTGALAGIGRTAEEVFDALCAGRSGIGALRGFDQALFKADRLYEVDNRGDGDRPRRATELLLDAVAMAVAEAGIGDDLAEVPVLVGTGLRELRSVELWATGEAALDASALHFGGALRERFGARDAHTFANACSASLYALALGADLLDAGAADTVVVAGVDVITETMFGVSDRVQMTPPEAIRPFDRARAGTILGEGAVAVVLSRDPRAPAVGRLRSVGVTCDAFHSTAPDAAGIRAAVHEAHRRAGVKPDDIDLVVMHGTGTQLNDHVEAGVTAEVFAPGRRPLLTGIKSMTGHTSGAAGLLNLVVALRAMAAGRVPPITGLRDPIGEVDGFTVVRGEAMPCTASLAQVNAFGFGGVNAVGIVEVAR</sequence>
<dbReference type="EMBL" id="JBHSKF010000002">
    <property type="protein sequence ID" value="MFC5286663.1"/>
    <property type="molecule type" value="Genomic_DNA"/>
</dbReference>
<evidence type="ECO:0000256" key="3">
    <source>
        <dbReference type="RuleBase" id="RU003694"/>
    </source>
</evidence>
<dbReference type="PANTHER" id="PTHR11712">
    <property type="entry name" value="POLYKETIDE SYNTHASE-RELATED"/>
    <property type="match status" value="1"/>
</dbReference>
<organism evidence="5 6">
    <name type="scientific">Actinokineospora guangxiensis</name>
    <dbReference type="NCBI Taxonomy" id="1490288"/>
    <lineage>
        <taxon>Bacteria</taxon>
        <taxon>Bacillati</taxon>
        <taxon>Actinomycetota</taxon>
        <taxon>Actinomycetes</taxon>
        <taxon>Pseudonocardiales</taxon>
        <taxon>Pseudonocardiaceae</taxon>
        <taxon>Actinokineospora</taxon>
    </lineage>
</organism>
<gene>
    <name evidence="5" type="ORF">ACFPM7_06335</name>
</gene>
<evidence type="ECO:0000313" key="6">
    <source>
        <dbReference type="Proteomes" id="UP001596157"/>
    </source>
</evidence>
<comment type="similarity">
    <text evidence="1 3">Belongs to the thiolase-like superfamily. Beta-ketoacyl-ACP synthases family.</text>
</comment>
<dbReference type="InterPro" id="IPR000794">
    <property type="entry name" value="Beta-ketoacyl_synthase"/>
</dbReference>
<evidence type="ECO:0000259" key="4">
    <source>
        <dbReference type="PROSITE" id="PS52004"/>
    </source>
</evidence>
<dbReference type="SUPFAM" id="SSF53901">
    <property type="entry name" value="Thiolase-like"/>
    <property type="match status" value="2"/>
</dbReference>
<evidence type="ECO:0000313" key="5">
    <source>
        <dbReference type="EMBL" id="MFC5286663.1"/>
    </source>
</evidence>
<reference evidence="6" key="1">
    <citation type="journal article" date="2019" name="Int. J. Syst. Evol. Microbiol.">
        <title>The Global Catalogue of Microorganisms (GCM) 10K type strain sequencing project: providing services to taxonomists for standard genome sequencing and annotation.</title>
        <authorList>
            <consortium name="The Broad Institute Genomics Platform"/>
            <consortium name="The Broad Institute Genome Sequencing Center for Infectious Disease"/>
            <person name="Wu L."/>
            <person name="Ma J."/>
        </authorList>
    </citation>
    <scope>NUCLEOTIDE SEQUENCE [LARGE SCALE GENOMIC DNA]</scope>
    <source>
        <strain evidence="6">CCUG 59778</strain>
    </source>
</reference>
<dbReference type="InterPro" id="IPR014030">
    <property type="entry name" value="Ketoacyl_synth_N"/>
</dbReference>
<accession>A0ABW0EK24</accession>
<protein>
    <submittedName>
        <fullName evidence="5">Beta-ketoacyl-[acyl-carrier-protein] synthase family protein</fullName>
    </submittedName>
</protein>
<dbReference type="RefSeq" id="WP_378244804.1">
    <property type="nucleotide sequence ID" value="NZ_JBHSKF010000002.1"/>
</dbReference>
<dbReference type="Gene3D" id="3.40.47.10">
    <property type="match status" value="1"/>
</dbReference>
<dbReference type="Pfam" id="PF02801">
    <property type="entry name" value="Ketoacyl-synt_C"/>
    <property type="match status" value="1"/>
</dbReference>
<dbReference type="Proteomes" id="UP001596157">
    <property type="component" value="Unassembled WGS sequence"/>
</dbReference>
<comment type="caution">
    <text evidence="5">The sequence shown here is derived from an EMBL/GenBank/DDBJ whole genome shotgun (WGS) entry which is preliminary data.</text>
</comment>
<keyword evidence="2 3" id="KW-0808">Transferase</keyword>
<dbReference type="InterPro" id="IPR020841">
    <property type="entry name" value="PKS_Beta-ketoAc_synthase_dom"/>
</dbReference>
<proteinExistence type="inferred from homology"/>
<dbReference type="InterPro" id="IPR014031">
    <property type="entry name" value="Ketoacyl_synth_C"/>
</dbReference>
<dbReference type="SMART" id="SM00825">
    <property type="entry name" value="PKS_KS"/>
    <property type="match status" value="1"/>
</dbReference>
<dbReference type="InterPro" id="IPR016039">
    <property type="entry name" value="Thiolase-like"/>
</dbReference>
<dbReference type="PROSITE" id="PS52004">
    <property type="entry name" value="KS3_2"/>
    <property type="match status" value="1"/>
</dbReference>